<keyword evidence="2" id="KW-1185">Reference proteome</keyword>
<organism evidence="1 2">
    <name type="scientific">Paenibacillus stellifer</name>
    <dbReference type="NCBI Taxonomy" id="169760"/>
    <lineage>
        <taxon>Bacteria</taxon>
        <taxon>Bacillati</taxon>
        <taxon>Bacillota</taxon>
        <taxon>Bacilli</taxon>
        <taxon>Bacillales</taxon>
        <taxon>Paenibacillaceae</taxon>
        <taxon>Paenibacillus</taxon>
    </lineage>
</organism>
<evidence type="ECO:0008006" key="3">
    <source>
        <dbReference type="Google" id="ProtNLM"/>
    </source>
</evidence>
<evidence type="ECO:0000313" key="2">
    <source>
        <dbReference type="Proteomes" id="UP000029507"/>
    </source>
</evidence>
<dbReference type="Proteomes" id="UP000029507">
    <property type="component" value="Chromosome"/>
</dbReference>
<name>A0A089LYJ7_9BACL</name>
<protein>
    <recommendedName>
        <fullName evidence="3">DUF2164 domain-containing protein</fullName>
    </recommendedName>
</protein>
<dbReference type="InterPro" id="IPR018680">
    <property type="entry name" value="DUF2164"/>
</dbReference>
<evidence type="ECO:0000313" key="1">
    <source>
        <dbReference type="EMBL" id="AIQ65957.1"/>
    </source>
</evidence>
<dbReference type="OrthoDB" id="573733at2"/>
<proteinExistence type="predicted"/>
<dbReference type="HOGENOM" id="CLU_157964_3_1_9"/>
<sequence length="83" mass="9718">MKPVKMPQDQREAVLDHIQEYFELERGESIGRLAADNMLEFFMGELGPAVYNQALSDCRTLAVQRMQGLEEDIYALEWKIKRR</sequence>
<dbReference type="STRING" id="169760.PSTEL_25415"/>
<dbReference type="EMBL" id="CP009286">
    <property type="protein sequence ID" value="AIQ65957.1"/>
    <property type="molecule type" value="Genomic_DNA"/>
</dbReference>
<accession>A0A089LYJ7</accession>
<dbReference type="KEGG" id="pste:PSTEL_25415"/>
<dbReference type="RefSeq" id="WP_038701622.1">
    <property type="nucleotide sequence ID" value="NZ_CP009286.1"/>
</dbReference>
<gene>
    <name evidence="1" type="ORF">PSTEL_25415</name>
</gene>
<dbReference type="Pfam" id="PF09932">
    <property type="entry name" value="DUF2164"/>
    <property type="match status" value="1"/>
</dbReference>
<dbReference type="AlphaFoldDB" id="A0A089LYJ7"/>
<reference evidence="1 2" key="1">
    <citation type="submission" date="2014-08" db="EMBL/GenBank/DDBJ databases">
        <title>Comparative genomics of the Paenibacillus odorifer group.</title>
        <authorList>
            <person name="den Bakker H.C."/>
            <person name="Tsai Y.-C."/>
            <person name="Martin N."/>
            <person name="Korlach J."/>
            <person name="Wiedmann M."/>
        </authorList>
    </citation>
    <scope>NUCLEOTIDE SEQUENCE [LARGE SCALE GENOMIC DNA]</scope>
    <source>
        <strain evidence="1 2">DSM 14472</strain>
    </source>
</reference>